<feature type="compositionally biased region" description="Basic and acidic residues" evidence="1">
    <location>
        <begin position="177"/>
        <end position="193"/>
    </location>
</feature>
<proteinExistence type="predicted"/>
<sequence length="486" mass="53471">MKAKGSITIMLCLTLTIMTALVGACFRSVQNASARAVAAGGADAALYSLFGEYDRELLERYDLFFLDGAYGGSSLKLGKVTDRITYGMEKVLETDLMKTSVRQCGLTAYCLATDSGGESFRRQAAAWARDSLGSQAVSRLLKQAKGESETIRALEERGENLQEGETLEEYDRMLEASREADTGEAKSAEEEARPVPGDENPIEIFRQVKKMGVLGLVIPDSKDISEKQAEISGFLSRRTLLQGLGNSRGRPEDAGGSENLLYQEYVLKKMGSYSEPCREGDLSYQVEYILAGQSSDQENLRRVVQRLLLIREAANYAAIYTDPVKRGQAASLGLTLASAAGVPAGQQLAETLVILCWAYGESLLDVRDLLAGGRVPLVKNQGQWKLSLNNLPHILELLREEGGTGTEGMEYKGYLRVLLYLSLEKEDTEVYRCMDMVENVIRKTEGKGGFRLDQCLESAEAELILTGPQGQEWSLIRSYGYDMRGE</sequence>
<reference evidence="2 3" key="1">
    <citation type="submission" date="2016-11" db="EMBL/GenBank/DDBJ databases">
        <authorList>
            <person name="Jaros S."/>
            <person name="Januszkiewicz K."/>
            <person name="Wedrychowicz H."/>
        </authorList>
    </citation>
    <scope>NUCLEOTIDE SEQUENCE [LARGE SCALE GENOMIC DNA]</scope>
    <source>
        <strain evidence="2 3">DSM 17459</strain>
    </source>
</reference>
<dbReference type="Pfam" id="PF18960">
    <property type="entry name" value="DUF5702"/>
    <property type="match status" value="1"/>
</dbReference>
<dbReference type="STRING" id="1122155.SAMN02745158_01631"/>
<evidence type="ECO:0000313" key="3">
    <source>
        <dbReference type="Proteomes" id="UP000184245"/>
    </source>
</evidence>
<dbReference type="RefSeq" id="WP_072850706.1">
    <property type="nucleotide sequence ID" value="NZ_FQVI01000006.1"/>
</dbReference>
<feature type="region of interest" description="Disordered" evidence="1">
    <location>
        <begin position="177"/>
        <end position="198"/>
    </location>
</feature>
<protein>
    <submittedName>
        <fullName evidence="2">Uncharacterized protein</fullName>
    </submittedName>
</protein>
<dbReference type="EMBL" id="FQVI01000006">
    <property type="protein sequence ID" value="SHE80998.1"/>
    <property type="molecule type" value="Genomic_DNA"/>
</dbReference>
<gene>
    <name evidence="2" type="ORF">SAMN02745158_01631</name>
</gene>
<dbReference type="InterPro" id="IPR043756">
    <property type="entry name" value="DUF5702"/>
</dbReference>
<keyword evidence="3" id="KW-1185">Reference proteome</keyword>
<evidence type="ECO:0000313" key="2">
    <source>
        <dbReference type="EMBL" id="SHE80998.1"/>
    </source>
</evidence>
<evidence type="ECO:0000256" key="1">
    <source>
        <dbReference type="SAM" id="MobiDB-lite"/>
    </source>
</evidence>
<dbReference type="PROSITE" id="PS51257">
    <property type="entry name" value="PROKAR_LIPOPROTEIN"/>
    <property type="match status" value="1"/>
</dbReference>
<accession>A0A1M4WID7</accession>
<dbReference type="OrthoDB" id="5135382at2"/>
<dbReference type="AlphaFoldDB" id="A0A1M4WID7"/>
<name>A0A1M4WID7_9CLOT</name>
<dbReference type="Proteomes" id="UP000184245">
    <property type="component" value="Unassembled WGS sequence"/>
</dbReference>
<organism evidence="2 3">
    <name type="scientific">Lactonifactor longoviformis DSM 17459</name>
    <dbReference type="NCBI Taxonomy" id="1122155"/>
    <lineage>
        <taxon>Bacteria</taxon>
        <taxon>Bacillati</taxon>
        <taxon>Bacillota</taxon>
        <taxon>Clostridia</taxon>
        <taxon>Eubacteriales</taxon>
        <taxon>Clostridiaceae</taxon>
        <taxon>Lactonifactor</taxon>
    </lineage>
</organism>